<dbReference type="Pfam" id="PF00825">
    <property type="entry name" value="Ribonuclease_P"/>
    <property type="match status" value="1"/>
</dbReference>
<dbReference type="EMBL" id="PVTL01000005">
    <property type="protein sequence ID" value="PRY67969.1"/>
    <property type="molecule type" value="Genomic_DNA"/>
</dbReference>
<evidence type="ECO:0000256" key="7">
    <source>
        <dbReference type="NCBIfam" id="TIGR00188"/>
    </source>
</evidence>
<dbReference type="SUPFAM" id="SSF54211">
    <property type="entry name" value="Ribosomal protein S5 domain 2-like"/>
    <property type="match status" value="1"/>
</dbReference>
<evidence type="ECO:0000313" key="8">
    <source>
        <dbReference type="EMBL" id="PRY67969.1"/>
    </source>
</evidence>
<dbReference type="Gene3D" id="3.30.230.10">
    <property type="match status" value="1"/>
</dbReference>
<evidence type="ECO:0000256" key="2">
    <source>
        <dbReference type="ARBA" id="ARBA00022694"/>
    </source>
</evidence>
<dbReference type="PROSITE" id="PS00648">
    <property type="entry name" value="RIBONUCLEASE_P"/>
    <property type="match status" value="1"/>
</dbReference>
<dbReference type="InterPro" id="IPR020568">
    <property type="entry name" value="Ribosomal_Su5_D2-typ_SF"/>
</dbReference>
<dbReference type="GO" id="GO:0004526">
    <property type="term" value="F:ribonuclease P activity"/>
    <property type="evidence" value="ECO:0007669"/>
    <property type="project" value="UniProtKB-UniRule"/>
</dbReference>
<dbReference type="InterPro" id="IPR000100">
    <property type="entry name" value="RNase_P"/>
</dbReference>
<proteinExistence type="predicted"/>
<organism evidence="8 9">
    <name type="scientific">Glaciihabitans tibetensis</name>
    <dbReference type="NCBI Taxonomy" id="1266600"/>
    <lineage>
        <taxon>Bacteria</taxon>
        <taxon>Bacillati</taxon>
        <taxon>Actinomycetota</taxon>
        <taxon>Actinomycetes</taxon>
        <taxon>Micrococcales</taxon>
        <taxon>Microbacteriaceae</taxon>
        <taxon>Glaciihabitans</taxon>
    </lineage>
</organism>
<evidence type="ECO:0000256" key="3">
    <source>
        <dbReference type="ARBA" id="ARBA00022722"/>
    </source>
</evidence>
<keyword evidence="5" id="KW-0378">Hydrolase</keyword>
<keyword evidence="6" id="KW-0694">RNA-binding</keyword>
<comment type="function">
    <text evidence="1">RNaseP catalyzes the removal of the 5'-leader sequence from pre-tRNA to produce the mature 5'-terminus. It can also cleave other RNA substrates such as 4.5S RNA. The protein component plays an auxiliary but essential role in vivo by binding to the 5'-leader sequence and broadening the substrate specificity of the ribozyme.</text>
</comment>
<dbReference type="GO" id="GO:0030677">
    <property type="term" value="C:ribonuclease P complex"/>
    <property type="evidence" value="ECO:0007669"/>
    <property type="project" value="TreeGrafter"/>
</dbReference>
<reference evidence="8 9" key="1">
    <citation type="submission" date="2018-03" db="EMBL/GenBank/DDBJ databases">
        <title>Genomic Encyclopedia of Type Strains, Phase III (KMG-III): the genomes of soil and plant-associated and newly described type strains.</title>
        <authorList>
            <person name="Whitman W."/>
        </authorList>
    </citation>
    <scope>NUCLEOTIDE SEQUENCE [LARGE SCALE GENOMIC DNA]</scope>
    <source>
        <strain evidence="8 9">CGMCC 1.12484</strain>
    </source>
</reference>
<dbReference type="PANTHER" id="PTHR33992">
    <property type="entry name" value="RIBONUCLEASE P PROTEIN COMPONENT"/>
    <property type="match status" value="1"/>
</dbReference>
<dbReference type="AlphaFoldDB" id="A0A2T0VCS4"/>
<dbReference type="Proteomes" id="UP000237983">
    <property type="component" value="Unassembled WGS sequence"/>
</dbReference>
<keyword evidence="9" id="KW-1185">Reference proteome</keyword>
<dbReference type="PANTHER" id="PTHR33992:SF1">
    <property type="entry name" value="RIBONUCLEASE P PROTEIN COMPONENT"/>
    <property type="match status" value="1"/>
</dbReference>
<gene>
    <name evidence="8" type="ORF">B0I08_105133</name>
</gene>
<dbReference type="InterPro" id="IPR020539">
    <property type="entry name" value="RNase_P_CS"/>
</dbReference>
<accession>A0A2T0VCS4</accession>
<evidence type="ECO:0000256" key="6">
    <source>
        <dbReference type="ARBA" id="ARBA00022884"/>
    </source>
</evidence>
<evidence type="ECO:0000313" key="9">
    <source>
        <dbReference type="Proteomes" id="UP000237983"/>
    </source>
</evidence>
<dbReference type="GO" id="GO:0000049">
    <property type="term" value="F:tRNA binding"/>
    <property type="evidence" value="ECO:0007669"/>
    <property type="project" value="InterPro"/>
</dbReference>
<dbReference type="NCBIfam" id="TIGR00188">
    <property type="entry name" value="rnpA"/>
    <property type="match status" value="1"/>
</dbReference>
<keyword evidence="2" id="KW-0819">tRNA processing</keyword>
<evidence type="ECO:0000256" key="4">
    <source>
        <dbReference type="ARBA" id="ARBA00022759"/>
    </source>
</evidence>
<sequence>MGTPHSIVYLRARDSGAPTRFGFIVAKTVGNAVTRNLVRRRLRSVGRDVLATHATGVDVVIRALPGSPEVSWATLHEEISAGIDRGVKKQ</sequence>
<evidence type="ECO:0000256" key="1">
    <source>
        <dbReference type="ARBA" id="ARBA00002663"/>
    </source>
</evidence>
<comment type="caution">
    <text evidence="8">The sequence shown here is derived from an EMBL/GenBank/DDBJ whole genome shotgun (WGS) entry which is preliminary data.</text>
</comment>
<dbReference type="GO" id="GO:0042781">
    <property type="term" value="F:3'-tRNA processing endoribonuclease activity"/>
    <property type="evidence" value="ECO:0007669"/>
    <property type="project" value="TreeGrafter"/>
</dbReference>
<protein>
    <recommendedName>
        <fullName evidence="7">Ribonuclease P protein component</fullName>
        <ecNumber evidence="7">3.1.26.5</ecNumber>
    </recommendedName>
</protein>
<keyword evidence="3" id="KW-0540">Nuclease</keyword>
<evidence type="ECO:0000256" key="5">
    <source>
        <dbReference type="ARBA" id="ARBA00022801"/>
    </source>
</evidence>
<name>A0A2T0VCS4_9MICO</name>
<keyword evidence="4" id="KW-0255">Endonuclease</keyword>
<dbReference type="InterPro" id="IPR014721">
    <property type="entry name" value="Ribsml_uS5_D2-typ_fold_subgr"/>
</dbReference>
<dbReference type="EC" id="3.1.26.5" evidence="7"/>